<gene>
    <name evidence="1" type="ORF">BpHYR1_025267</name>
</gene>
<name>A0A3M7Q793_BRAPC</name>
<organism evidence="1 2">
    <name type="scientific">Brachionus plicatilis</name>
    <name type="common">Marine rotifer</name>
    <name type="synonym">Brachionus muelleri</name>
    <dbReference type="NCBI Taxonomy" id="10195"/>
    <lineage>
        <taxon>Eukaryota</taxon>
        <taxon>Metazoa</taxon>
        <taxon>Spiralia</taxon>
        <taxon>Gnathifera</taxon>
        <taxon>Rotifera</taxon>
        <taxon>Eurotatoria</taxon>
        <taxon>Monogononta</taxon>
        <taxon>Pseudotrocha</taxon>
        <taxon>Ploima</taxon>
        <taxon>Brachionidae</taxon>
        <taxon>Brachionus</taxon>
    </lineage>
</organism>
<evidence type="ECO:0000313" key="1">
    <source>
        <dbReference type="EMBL" id="RNA07233.1"/>
    </source>
</evidence>
<accession>A0A3M7Q793</accession>
<keyword evidence="2" id="KW-1185">Reference proteome</keyword>
<dbReference type="EMBL" id="REGN01007114">
    <property type="protein sequence ID" value="RNA07233.1"/>
    <property type="molecule type" value="Genomic_DNA"/>
</dbReference>
<reference evidence="1 2" key="1">
    <citation type="journal article" date="2018" name="Sci. Rep.">
        <title>Genomic signatures of local adaptation to the degree of environmental predictability in rotifers.</title>
        <authorList>
            <person name="Franch-Gras L."/>
            <person name="Hahn C."/>
            <person name="Garcia-Roger E.M."/>
            <person name="Carmona M.J."/>
            <person name="Serra M."/>
            <person name="Gomez A."/>
        </authorList>
    </citation>
    <scope>NUCLEOTIDE SEQUENCE [LARGE SCALE GENOMIC DNA]</scope>
    <source>
        <strain evidence="1">HYR1</strain>
    </source>
</reference>
<protein>
    <submittedName>
        <fullName evidence="1">Uncharacterized protein</fullName>
    </submittedName>
</protein>
<comment type="caution">
    <text evidence="1">The sequence shown here is derived from an EMBL/GenBank/DDBJ whole genome shotgun (WGS) entry which is preliminary data.</text>
</comment>
<dbReference type="AlphaFoldDB" id="A0A3M7Q793"/>
<evidence type="ECO:0000313" key="2">
    <source>
        <dbReference type="Proteomes" id="UP000276133"/>
    </source>
</evidence>
<sequence length="187" mass="22134">MNSKADKTRTITVSYVNQNETLRLVLKRAQEFSSKFDRLKYLPRSLYESISYFWSQLVSPANENEHDDISTSEMTVKNQKKIQEYFARIKDLLKQQENEVTEQIKHLSEDEQKNLVLFWMQFGETFNKIVDDVSLVFQDVLFKISLGYKLDSNVLKEIFKRLRDAFEILIQKQVLDSSNYVSVKNKN</sequence>
<proteinExistence type="predicted"/>
<dbReference type="Proteomes" id="UP000276133">
    <property type="component" value="Unassembled WGS sequence"/>
</dbReference>